<dbReference type="Gene3D" id="3.10.350.10">
    <property type="entry name" value="LysM domain"/>
    <property type="match status" value="1"/>
</dbReference>
<sequence length="108" mass="12193">MLTQIWNRFSYIIILFVLSFLSAGYLVVSGGSDPSYETVTVNKGDTLWTIAEKFEGEYNMTREEFIEWVGHENDLISFAIEPGMSLILPVEASSYSTQSDIQLAINNK</sequence>
<dbReference type="InterPro" id="IPR018392">
    <property type="entry name" value="LysM"/>
</dbReference>
<dbReference type="InterPro" id="IPR036779">
    <property type="entry name" value="LysM_dom_sf"/>
</dbReference>
<dbReference type="SUPFAM" id="SSF54106">
    <property type="entry name" value="LysM domain"/>
    <property type="match status" value="1"/>
</dbReference>
<organism evidence="3 4">
    <name type="scientific">[Bacillus] enclensis</name>
    <dbReference type="NCBI Taxonomy" id="1402860"/>
    <lineage>
        <taxon>Bacteria</taxon>
        <taxon>Bacillati</taxon>
        <taxon>Bacillota</taxon>
        <taxon>Bacilli</taxon>
        <taxon>Bacillales</taxon>
        <taxon>Bacillaceae</taxon>
        <taxon>Rossellomorea</taxon>
    </lineage>
</organism>
<dbReference type="Proteomes" id="UP000181997">
    <property type="component" value="Unassembled WGS sequence"/>
</dbReference>
<keyword evidence="1" id="KW-0472">Membrane</keyword>
<keyword evidence="1" id="KW-1133">Transmembrane helix</keyword>
<dbReference type="PROSITE" id="PS51782">
    <property type="entry name" value="LYSM"/>
    <property type="match status" value="1"/>
</dbReference>
<keyword evidence="4" id="KW-1185">Reference proteome</keyword>
<reference evidence="4" key="1">
    <citation type="submission" date="2016-08" db="EMBL/GenBank/DDBJ databases">
        <authorList>
            <person name="Varghese N."/>
            <person name="Submissions Spin"/>
        </authorList>
    </citation>
    <scope>NUCLEOTIDE SEQUENCE [LARGE SCALE GENOMIC DNA]</scope>
    <source>
        <strain evidence="4">SGD-1123</strain>
    </source>
</reference>
<protein>
    <submittedName>
        <fullName evidence="3">LysM domain-containing protein</fullName>
    </submittedName>
</protein>
<dbReference type="RefSeq" id="WP_058298470.1">
    <property type="nucleotide sequence ID" value="NZ_FMAU01000002.1"/>
</dbReference>
<evidence type="ECO:0000313" key="4">
    <source>
        <dbReference type="Proteomes" id="UP000181997"/>
    </source>
</evidence>
<keyword evidence="1" id="KW-0812">Transmembrane</keyword>
<dbReference type="Pfam" id="PF01476">
    <property type="entry name" value="LysM"/>
    <property type="match status" value="1"/>
</dbReference>
<dbReference type="CDD" id="cd00118">
    <property type="entry name" value="LysM"/>
    <property type="match status" value="1"/>
</dbReference>
<gene>
    <name evidence="3" type="ORF">GA0061094_2271</name>
</gene>
<accession>A0A0V8HKE3</accession>
<dbReference type="AlphaFoldDB" id="A0A0V8HKE3"/>
<evidence type="ECO:0000313" key="3">
    <source>
        <dbReference type="EMBL" id="SCC07141.1"/>
    </source>
</evidence>
<evidence type="ECO:0000259" key="2">
    <source>
        <dbReference type="PROSITE" id="PS51782"/>
    </source>
</evidence>
<name>A0A0V8HKE3_9BACI</name>
<feature type="transmembrane region" description="Helical" evidence="1">
    <location>
        <begin position="9"/>
        <end position="28"/>
    </location>
</feature>
<proteinExistence type="predicted"/>
<dbReference type="SMART" id="SM00257">
    <property type="entry name" value="LysM"/>
    <property type="match status" value="1"/>
</dbReference>
<dbReference type="EMBL" id="FMAU01000002">
    <property type="protein sequence ID" value="SCC07141.1"/>
    <property type="molecule type" value="Genomic_DNA"/>
</dbReference>
<evidence type="ECO:0000256" key="1">
    <source>
        <dbReference type="SAM" id="Phobius"/>
    </source>
</evidence>
<feature type="domain" description="LysM" evidence="2">
    <location>
        <begin position="37"/>
        <end position="88"/>
    </location>
</feature>